<dbReference type="Proteomes" id="UP000036834">
    <property type="component" value="Unassembled WGS sequence"/>
</dbReference>
<dbReference type="STRING" id="54915.ADS79_26795"/>
<dbReference type="PATRIC" id="fig|54915.3.peg.4536"/>
<accession>A0A0K9YMU0</accession>
<reference evidence="1 4" key="3">
    <citation type="submission" date="2019-06" db="EMBL/GenBank/DDBJ databases">
        <title>Whole genome shotgun sequence of Brevibacillus reuszeri NBRC 15719.</title>
        <authorList>
            <person name="Hosoyama A."/>
            <person name="Uohara A."/>
            <person name="Ohji S."/>
            <person name="Ichikawa N."/>
        </authorList>
    </citation>
    <scope>NUCLEOTIDE SEQUENCE [LARGE SCALE GENOMIC DNA]</scope>
    <source>
        <strain evidence="1 4">NBRC 15719</strain>
    </source>
</reference>
<evidence type="ECO:0000313" key="3">
    <source>
        <dbReference type="Proteomes" id="UP000036834"/>
    </source>
</evidence>
<dbReference type="AlphaFoldDB" id="A0A0K9YMU0"/>
<evidence type="ECO:0000313" key="2">
    <source>
        <dbReference type="EMBL" id="KNB69485.1"/>
    </source>
</evidence>
<dbReference type="OrthoDB" id="1908663at2"/>
<proteinExistence type="predicted"/>
<dbReference type="EMBL" id="LGIQ01000011">
    <property type="protein sequence ID" value="KNB69485.1"/>
    <property type="molecule type" value="Genomic_DNA"/>
</dbReference>
<dbReference type="EMBL" id="BJON01000020">
    <property type="protein sequence ID" value="GED71169.1"/>
    <property type="molecule type" value="Genomic_DNA"/>
</dbReference>
<protein>
    <submittedName>
        <fullName evidence="2">Uncharacterized protein</fullName>
    </submittedName>
</protein>
<evidence type="ECO:0000313" key="4">
    <source>
        <dbReference type="Proteomes" id="UP000319578"/>
    </source>
</evidence>
<reference evidence="3" key="1">
    <citation type="submission" date="2015-07" db="EMBL/GenBank/DDBJ databases">
        <title>Genome sequencing project for genomic taxonomy and phylogenomics of Bacillus-like bacteria.</title>
        <authorList>
            <person name="Liu B."/>
            <person name="Wang J."/>
            <person name="Zhu Y."/>
            <person name="Liu G."/>
            <person name="Chen Q."/>
            <person name="Chen Z."/>
            <person name="Lan J."/>
            <person name="Che J."/>
            <person name="Ge C."/>
            <person name="Shi H."/>
            <person name="Pan Z."/>
            <person name="Liu X."/>
        </authorList>
    </citation>
    <scope>NUCLEOTIDE SEQUENCE [LARGE SCALE GENOMIC DNA]</scope>
    <source>
        <strain evidence="3">DSM 9887</strain>
    </source>
</reference>
<sequence length="70" mass="7418">MSISNHDSGEKLIDALPLLPGEYPSANLLGQHSYLKIGSAVIISVSGNSLIPTFDSLGKDHLVVWSDNAN</sequence>
<reference evidence="2" key="2">
    <citation type="submission" date="2015-07" db="EMBL/GenBank/DDBJ databases">
        <title>MeaNS - Measles Nucleotide Surveillance Program.</title>
        <authorList>
            <person name="Tran T."/>
            <person name="Druce J."/>
        </authorList>
    </citation>
    <scope>NUCLEOTIDE SEQUENCE</scope>
    <source>
        <strain evidence="2">DSM 9887</strain>
    </source>
</reference>
<dbReference type="Proteomes" id="UP000319578">
    <property type="component" value="Unassembled WGS sequence"/>
</dbReference>
<comment type="caution">
    <text evidence="2">The sequence shown here is derived from an EMBL/GenBank/DDBJ whole genome shotgun (WGS) entry which is preliminary data.</text>
</comment>
<keyword evidence="4" id="KW-1185">Reference proteome</keyword>
<gene>
    <name evidence="2" type="ORF">ADS79_26795</name>
    <name evidence="1" type="ORF">BRE01_48710</name>
</gene>
<organism evidence="2 3">
    <name type="scientific">Brevibacillus reuszeri</name>
    <dbReference type="NCBI Taxonomy" id="54915"/>
    <lineage>
        <taxon>Bacteria</taxon>
        <taxon>Bacillati</taxon>
        <taxon>Bacillota</taxon>
        <taxon>Bacilli</taxon>
        <taxon>Bacillales</taxon>
        <taxon>Paenibacillaceae</taxon>
        <taxon>Brevibacillus</taxon>
    </lineage>
</organism>
<name>A0A0K9YMU0_9BACL</name>
<evidence type="ECO:0000313" key="1">
    <source>
        <dbReference type="EMBL" id="GED71169.1"/>
    </source>
</evidence>